<dbReference type="InterPro" id="IPR018492">
    <property type="entry name" value="Ribosomal_eL8/Nhp2"/>
</dbReference>
<name>Q9AW38_GUITH</name>
<accession>Q9AW38</accession>
<dbReference type="InterPro" id="IPR050257">
    <property type="entry name" value="eL8/uL1-like"/>
</dbReference>
<evidence type="ECO:0000256" key="5">
    <source>
        <dbReference type="ARBA" id="ARBA00023274"/>
    </source>
</evidence>
<dbReference type="AlphaFoldDB" id="Q9AW38"/>
<dbReference type="EMBL" id="AJ010592">
    <property type="protein sequence ID" value="CAC27033.1"/>
    <property type="molecule type" value="Genomic_DNA"/>
</dbReference>
<dbReference type="SMR" id="Q9AW38"/>
<comment type="function">
    <text evidence="6">Required for ribosome biogenesis. Part of a complex which catalyzes pseudouridylation of rRNA. This involves the isomerization of uridine such that the ribose is subsequently attached to C5, instead of the normal N1. Pseudouridine ('psi') residues may serve to stabilize the conformation of rRNAs.</text>
</comment>
<comment type="function">
    <text evidence="6">Common component of the spliceosome and rRNA processing machinery.</text>
</comment>
<evidence type="ECO:0000256" key="3">
    <source>
        <dbReference type="ARBA" id="ARBA00022884"/>
    </source>
</evidence>
<dbReference type="Gene3D" id="3.30.1330.30">
    <property type="match status" value="1"/>
</dbReference>
<dbReference type="GO" id="GO:0031429">
    <property type="term" value="C:box H/ACA snoRNP complex"/>
    <property type="evidence" value="ECO:0007669"/>
    <property type="project" value="UniProtKB-UniRule"/>
</dbReference>
<proteinExistence type="inferred from homology"/>
<gene>
    <name evidence="8" type="primary">snu13</name>
</gene>
<dbReference type="Proteomes" id="UP000242167">
    <property type="component" value="Nucleomorph 2"/>
</dbReference>
<dbReference type="GO" id="GO:0000398">
    <property type="term" value="P:mRNA splicing, via spliceosome"/>
    <property type="evidence" value="ECO:0007669"/>
    <property type="project" value="UniProtKB-UniRule"/>
</dbReference>
<dbReference type="InterPro" id="IPR029064">
    <property type="entry name" value="Ribosomal_eL30-like_sf"/>
</dbReference>
<dbReference type="GO" id="GO:0031120">
    <property type="term" value="P:snRNA pseudouridine synthesis"/>
    <property type="evidence" value="ECO:0007669"/>
    <property type="project" value="UniProtKB-UniRule"/>
</dbReference>
<evidence type="ECO:0000259" key="7">
    <source>
        <dbReference type="Pfam" id="PF01248"/>
    </source>
</evidence>
<dbReference type="GO" id="GO:0003723">
    <property type="term" value="F:RNA binding"/>
    <property type="evidence" value="ECO:0007669"/>
    <property type="project" value="UniProtKB-UniRule"/>
</dbReference>
<dbReference type="PRINTS" id="PR00883">
    <property type="entry name" value="NUCLEARHMG"/>
</dbReference>
<evidence type="ECO:0000256" key="4">
    <source>
        <dbReference type="ARBA" id="ARBA00023242"/>
    </source>
</evidence>
<evidence type="ECO:0000313" key="8">
    <source>
        <dbReference type="EMBL" id="CAC27033.1"/>
    </source>
</evidence>
<evidence type="ECO:0000256" key="2">
    <source>
        <dbReference type="ARBA" id="ARBA00007337"/>
    </source>
</evidence>
<reference evidence="8 9" key="1">
    <citation type="journal article" date="2001" name="Nature">
        <title>The highly reduced genome of an enslaved algal nucleus.</title>
        <authorList>
            <person name="Douglas S."/>
            <person name="Zauner S."/>
            <person name="Fraunholz M."/>
            <person name="Beaton M."/>
            <person name="Penny S."/>
            <person name="Deng L."/>
            <person name="Wu X."/>
            <person name="Reith M."/>
            <person name="Cavalier-Smith T."/>
            <person name="Maier U."/>
        </authorList>
    </citation>
    <scope>NUCLEOTIDE SEQUENCE [LARGE SCALE GENOMIC DNA]</scope>
</reference>
<dbReference type="GO" id="GO:0000428">
    <property type="term" value="C:DNA-directed RNA polymerase complex"/>
    <property type="evidence" value="ECO:0007669"/>
    <property type="project" value="UniProtKB-KW"/>
</dbReference>
<protein>
    <recommendedName>
        <fullName evidence="6">H/ACA ribonucleoprotein complex subunit 2</fullName>
    </recommendedName>
    <alternativeName>
        <fullName evidence="6">Nucleolar protein family A member 2</fullName>
    </alternativeName>
</protein>
<comment type="subcellular location">
    <subcellularLocation>
        <location evidence="1 6">Nucleus</location>
        <location evidence="1 6">Nucleolus</location>
    </subcellularLocation>
</comment>
<dbReference type="PANTHER" id="PTHR23105">
    <property type="entry name" value="RIBOSOMAL PROTEIN L7AE FAMILY MEMBER"/>
    <property type="match status" value="1"/>
</dbReference>
<feature type="domain" description="Ribosomal protein eL8/eL30/eS12/Gadd45" evidence="7">
    <location>
        <begin position="21"/>
        <end position="102"/>
    </location>
</feature>
<keyword evidence="5 6" id="KW-0687">Ribonucleoprotein</keyword>
<dbReference type="SUPFAM" id="SSF55315">
    <property type="entry name" value="L30e-like"/>
    <property type="match status" value="1"/>
</dbReference>
<keyword evidence="3 6" id="KW-0694">RNA-binding</keyword>
<dbReference type="PRINTS" id="PR00881">
    <property type="entry name" value="L7ARS6FAMILY"/>
</dbReference>
<organism evidence="8 9">
    <name type="scientific">Guillardia theta</name>
    <name type="common">Cryptophyte</name>
    <name type="synonym">Cryptomonas phi</name>
    <dbReference type="NCBI Taxonomy" id="55529"/>
    <lineage>
        <taxon>Eukaryota</taxon>
        <taxon>Cryptophyceae</taxon>
        <taxon>Pyrenomonadales</taxon>
        <taxon>Geminigeraceae</taxon>
        <taxon>Guillardia</taxon>
    </lineage>
</organism>
<dbReference type="RefSeq" id="XP_001713249.1">
    <property type="nucleotide sequence ID" value="XM_001713197.1"/>
</dbReference>
<dbReference type="InterPro" id="IPR004038">
    <property type="entry name" value="Ribosomal_eL8/eL30/eS12/Gad45"/>
</dbReference>
<evidence type="ECO:0000256" key="6">
    <source>
        <dbReference type="RuleBase" id="RU366039"/>
    </source>
</evidence>
<dbReference type="GeneID" id="857529"/>
<sequence>MITKSKIFPIANENLTVQILDLIEIASSFKLIKKGANEAVKNIKKGKVELLVLASDSDPIEIVLHLPLLCEDRSIPYIFINSKISIGKACGINRGIVACCIMESINLDLNKQIKCLKKRMELEFF</sequence>
<dbReference type="Pfam" id="PF01248">
    <property type="entry name" value="Ribosomal_L7Ae"/>
    <property type="match status" value="1"/>
</dbReference>
<dbReference type="InterPro" id="IPR002415">
    <property type="entry name" value="H/ACA_rnp_Nhp2-like"/>
</dbReference>
<comment type="similarity">
    <text evidence="2 6">Belongs to the eukaryotic ribosomal protein eL8 family.</text>
</comment>
<evidence type="ECO:0000313" key="9">
    <source>
        <dbReference type="Proteomes" id="UP000242167"/>
    </source>
</evidence>
<evidence type="ECO:0000256" key="1">
    <source>
        <dbReference type="ARBA" id="ARBA00004604"/>
    </source>
</evidence>
<dbReference type="PIR" id="D90109">
    <property type="entry name" value="D90109"/>
</dbReference>
<keyword evidence="4 6" id="KW-0539">Nucleus</keyword>